<proteinExistence type="predicted"/>
<name>A0A2Z7BR68_9LAMI</name>
<evidence type="ECO:0000313" key="2">
    <source>
        <dbReference type="EMBL" id="KZV36756.1"/>
    </source>
</evidence>
<dbReference type="OrthoDB" id="1933455at2759"/>
<protein>
    <submittedName>
        <fullName evidence="2">Uncharacterized protein</fullName>
    </submittedName>
</protein>
<reference evidence="2 3" key="1">
    <citation type="journal article" date="2015" name="Proc. Natl. Acad. Sci. U.S.A.">
        <title>The resurrection genome of Boea hygrometrica: A blueprint for survival of dehydration.</title>
        <authorList>
            <person name="Xiao L."/>
            <person name="Yang G."/>
            <person name="Zhang L."/>
            <person name="Yang X."/>
            <person name="Zhao S."/>
            <person name="Ji Z."/>
            <person name="Zhou Q."/>
            <person name="Hu M."/>
            <person name="Wang Y."/>
            <person name="Chen M."/>
            <person name="Xu Y."/>
            <person name="Jin H."/>
            <person name="Xiao X."/>
            <person name="Hu G."/>
            <person name="Bao F."/>
            <person name="Hu Y."/>
            <person name="Wan P."/>
            <person name="Li L."/>
            <person name="Deng X."/>
            <person name="Kuang T."/>
            <person name="Xiang C."/>
            <person name="Zhu J.K."/>
            <person name="Oliver M.J."/>
            <person name="He Y."/>
        </authorList>
    </citation>
    <scope>NUCLEOTIDE SEQUENCE [LARGE SCALE GENOMIC DNA]</scope>
    <source>
        <strain evidence="3">cv. XS01</strain>
    </source>
</reference>
<organism evidence="2 3">
    <name type="scientific">Dorcoceras hygrometricum</name>
    <dbReference type="NCBI Taxonomy" id="472368"/>
    <lineage>
        <taxon>Eukaryota</taxon>
        <taxon>Viridiplantae</taxon>
        <taxon>Streptophyta</taxon>
        <taxon>Embryophyta</taxon>
        <taxon>Tracheophyta</taxon>
        <taxon>Spermatophyta</taxon>
        <taxon>Magnoliopsida</taxon>
        <taxon>eudicotyledons</taxon>
        <taxon>Gunneridae</taxon>
        <taxon>Pentapetalae</taxon>
        <taxon>asterids</taxon>
        <taxon>lamiids</taxon>
        <taxon>Lamiales</taxon>
        <taxon>Gesneriaceae</taxon>
        <taxon>Didymocarpoideae</taxon>
        <taxon>Trichosporeae</taxon>
        <taxon>Loxocarpinae</taxon>
        <taxon>Dorcoceras</taxon>
    </lineage>
</organism>
<dbReference type="Proteomes" id="UP000250235">
    <property type="component" value="Unassembled WGS sequence"/>
</dbReference>
<gene>
    <name evidence="2" type="ORF">F511_38466</name>
</gene>
<keyword evidence="3" id="KW-1185">Reference proteome</keyword>
<sequence length="365" mass="41490">MVASFSVNAMQVDFASVLAMEHTGMVRMFMSLEETRLNGFLEVSISVFYGAVTEFFTNSKVIGGKILSFVANRKMVITKDIFVEAFGLPTEGIVSIIDLPAPIFAKMRMRFFWYGCAVYGTKQEERNEDKKAKASPKRKKVVESSDSKSKMSLPLMKIMKKQRTQRTKPAQRTAGDQARFNPGSIPDIQAGADDASTSGGPKANMKTTSEWRDMLIMLPQLLTRKSIKGIFAPVEIREINWATHFLTKIDPAAKGKEILETFARPNPVEEHCLMVLKSYWEDVSSKMCNYYKWIHFRTAVRLNNVTAITPIEILAKIEDQFLFWAETELVSELFELRISVLYKLYEMETKIDGLETSLVRFFADS</sequence>
<dbReference type="AlphaFoldDB" id="A0A2Z7BR68"/>
<feature type="region of interest" description="Disordered" evidence="1">
    <location>
        <begin position="125"/>
        <end position="204"/>
    </location>
</feature>
<evidence type="ECO:0000313" key="3">
    <source>
        <dbReference type="Proteomes" id="UP000250235"/>
    </source>
</evidence>
<dbReference type="EMBL" id="KV003226">
    <property type="protein sequence ID" value="KZV36756.1"/>
    <property type="molecule type" value="Genomic_DNA"/>
</dbReference>
<accession>A0A2Z7BR68</accession>
<evidence type="ECO:0000256" key="1">
    <source>
        <dbReference type="SAM" id="MobiDB-lite"/>
    </source>
</evidence>